<protein>
    <submittedName>
        <fullName evidence="1">Uncharacterized protein</fullName>
    </submittedName>
</protein>
<keyword evidence="2" id="KW-1185">Reference proteome</keyword>
<organism evidence="1 2">
    <name type="scientific">Blattamonas nauphoetae</name>
    <dbReference type="NCBI Taxonomy" id="2049346"/>
    <lineage>
        <taxon>Eukaryota</taxon>
        <taxon>Metamonada</taxon>
        <taxon>Preaxostyla</taxon>
        <taxon>Oxymonadida</taxon>
        <taxon>Blattamonas</taxon>
    </lineage>
</organism>
<evidence type="ECO:0000313" key="2">
    <source>
        <dbReference type="Proteomes" id="UP001281761"/>
    </source>
</evidence>
<accession>A0ABQ9XB52</accession>
<evidence type="ECO:0000313" key="1">
    <source>
        <dbReference type="EMBL" id="KAK2949761.1"/>
    </source>
</evidence>
<name>A0ABQ9XB52_9EUKA</name>
<dbReference type="Proteomes" id="UP001281761">
    <property type="component" value="Unassembled WGS sequence"/>
</dbReference>
<reference evidence="1 2" key="1">
    <citation type="journal article" date="2022" name="bioRxiv">
        <title>Genomics of Preaxostyla Flagellates Illuminates Evolutionary Transitions and the Path Towards Mitochondrial Loss.</title>
        <authorList>
            <person name="Novak L.V.F."/>
            <person name="Treitli S.C."/>
            <person name="Pyrih J."/>
            <person name="Halakuc P."/>
            <person name="Pipaliya S.V."/>
            <person name="Vacek V."/>
            <person name="Brzon O."/>
            <person name="Soukal P."/>
            <person name="Eme L."/>
            <person name="Dacks J.B."/>
            <person name="Karnkowska A."/>
            <person name="Elias M."/>
            <person name="Hampl V."/>
        </authorList>
    </citation>
    <scope>NUCLEOTIDE SEQUENCE [LARGE SCALE GENOMIC DNA]</scope>
    <source>
        <strain evidence="1">NAU3</strain>
        <tissue evidence="1">Gut</tissue>
    </source>
</reference>
<gene>
    <name evidence="1" type="ORF">BLNAU_15335</name>
</gene>
<dbReference type="EMBL" id="JARBJD010000150">
    <property type="protein sequence ID" value="KAK2949761.1"/>
    <property type="molecule type" value="Genomic_DNA"/>
</dbReference>
<sequence>MIEHTCCIASRMSSSLAALPLTRRPDTPKPQILHVTAQSSTQPPATDAHLGGLVRFSQQLPGVLERKHHLICPKHISEPSSNSDDSSNSTAVQREWLSLLSNHPFCPFRLSTHFPHPPLNLRTQICCWPAHFTLSPR</sequence>
<comment type="caution">
    <text evidence="1">The sequence shown here is derived from an EMBL/GenBank/DDBJ whole genome shotgun (WGS) entry which is preliminary data.</text>
</comment>
<proteinExistence type="predicted"/>